<dbReference type="EMBL" id="JAHXRF010000007">
    <property type="protein sequence ID" value="MBW4865480.1"/>
    <property type="molecule type" value="Genomic_DNA"/>
</dbReference>
<feature type="domain" description="Pectinesterase catalytic" evidence="5">
    <location>
        <begin position="1049"/>
        <end position="1259"/>
    </location>
</feature>
<evidence type="ECO:0000313" key="7">
    <source>
        <dbReference type="Proteomes" id="UP001196873"/>
    </source>
</evidence>
<accession>A0AAW4NLB8</accession>
<evidence type="ECO:0000256" key="4">
    <source>
        <dbReference type="SAM" id="SignalP"/>
    </source>
</evidence>
<evidence type="ECO:0000256" key="2">
    <source>
        <dbReference type="ARBA" id="ARBA00022801"/>
    </source>
</evidence>
<dbReference type="PANTHER" id="PTHR42970:SF1">
    <property type="entry name" value="PECTATE LYASE C-RELATED"/>
    <property type="match status" value="1"/>
</dbReference>
<dbReference type="RefSeq" id="WP_219427652.1">
    <property type="nucleotide sequence ID" value="NZ_JAHXRD010000008.1"/>
</dbReference>
<dbReference type="Pfam" id="PF01095">
    <property type="entry name" value="Pectinesterase"/>
    <property type="match status" value="1"/>
</dbReference>
<evidence type="ECO:0000313" key="6">
    <source>
        <dbReference type="EMBL" id="MBW4865480.1"/>
    </source>
</evidence>
<sequence>MKNQHSRRLILLGLFMMIALQSLFAQAPAFPGAEGHGRYVTGGRGGEVIHVTNLNDSGTGSFRAAVQGNRKKMIVFDVGGVIALASELTIGQNTTILGQTAPYPGITIRYYTVKPSSNNIIRFIRFRRGQERDVNDGADAIWNAHQTSIIIDHCSMSWSIDELASFYDNNNFTMQWCMLGEALTNAGHDKGAHGYGGIWGGKLASFHHNYVGSVDNRAPRFNGSRYQWDGYRNNIQFNSYHWNNTVTAENVDFRNCVLYNWGDGNGCYGGPGGGQINIINNYYKAGPATRNTQRVTEVSVGNNGNSTQGDMIGMTSRYYIQGNYVAAAGKNAANYDWKGVTFDNGVQQIDAQPYTLDGANYYEDVAHKTLNGKSYVPIKLTTPAPTGDITTHSAQQAYENVLDYAGASLFRDNVDVRYAHETRTGTTTYEGSKTHRPGIIDIVKDVDGYTENNFPKGQRSQAYDSDFDGLPDAWEKANGLNPNDASDASKYSLDSKGYYTNLEVFANSLVEPLVKKQQQQAETAVNEYYPECKNAAGLDYYSGKTVELVSPITPENPTAGIEKPLYSTKFTDWEDAKASSTAVTKEAQTLYSHESLQFSLTETEVCSTNKNKAKFPQWQGGYLMASKTSAAQVTTSVLKNITKVHFKHGATGSKRGWKLEAKGTGDADWVTLSNSVADPTSGADVDVEVNKTNCRLRFTNLTSNQNAYLFELSIYGKVDQSSKPLLSSFKANGKTFSAETCCKEQADGTLKATIELPKSQEMISKDNPLTDLIAENGTIEDVKYTATSEGTCATIKVVLAGKSTDYVIYFVRKADLTLTYYNTDGTMIGTQKVEKDAPITAFAFNASKVIVGEGKVFRGWFAAASGPHNRKFVTSDNITSNRNLYAVATEKEVKSATKRYTFELTDSCFYDQDHEAFNSKGPARFHDPQHGWLFGKSDDIELLVGGNAYLLLKGCTYSSGNIIIKDSKGRQLASLPAKANTDGAIISYEYKGNPDVLHLCFDQNAYLHEVIIANMQADPIVQNEAGYYIVKPGDATHLLNTLLIANVKSGDQLTKIFIPNGVYDLGEAVLTPINGNNISLIGASAEHTIIRNHPHESNEGIATTATLLITGDNTYLQDLTLENALDYYKCGAAGRAVALQDKGNHTICKRVNLRSFQDTYYSNGLGQYYFEDGNIHGTVDYLCGSGDVFFHKVNFVNELRSLNNGGMDVIAAPYPTENNRFGYVMKDCKITNLNPGGYSLGRSWGGKSKLAWIETTMSEPPVEDGKSVKRFTVGGMNVAAYQFKEYGSKDKEGNLLTPTTNIVTFTHATGNYTYNTTMREDSVSLFSLDNVFPNWRPAELAAQATSPNVKLNGNILSWTDNSPVQPGQCYAVFKNDELITITQAHQITLNNVVSNAIYSVRSANAKGGFSEPSATSSVAGIHKLQTSDKAIIRTKYFRPDGTACQQDTKGLVLTMQTFSDGTTKTMKRIVK</sequence>
<reference evidence="6" key="1">
    <citation type="submission" date="2021-07" db="EMBL/GenBank/DDBJ databases">
        <title>Genomic diversity and antimicrobial resistance of Prevotella spp. isolated from chronic lung disease airways.</title>
        <authorList>
            <person name="Webb K.A."/>
            <person name="Olagoke O.S."/>
            <person name="Baird T."/>
            <person name="Neill J."/>
            <person name="Pham A."/>
            <person name="Wells T.J."/>
            <person name="Ramsay K.A."/>
            <person name="Bell S.C."/>
            <person name="Sarovich D.S."/>
            <person name="Price E.P."/>
        </authorList>
    </citation>
    <scope>NUCLEOTIDE SEQUENCE</scope>
    <source>
        <strain evidence="6">SCHI0047.S.3</strain>
    </source>
</reference>
<keyword evidence="2" id="KW-0378">Hydrolase</keyword>
<dbReference type="GO" id="GO:0030599">
    <property type="term" value="F:pectinesterase activity"/>
    <property type="evidence" value="ECO:0007669"/>
    <property type="project" value="InterPro"/>
</dbReference>
<dbReference type="Proteomes" id="UP001196873">
    <property type="component" value="Unassembled WGS sequence"/>
</dbReference>
<name>A0AAW4NLB8_9BACT</name>
<gene>
    <name evidence="6" type="ORF">KZY68_05510</name>
</gene>
<dbReference type="PANTHER" id="PTHR42970">
    <property type="entry name" value="PECTATE LYASE C-RELATED"/>
    <property type="match status" value="1"/>
</dbReference>
<evidence type="ECO:0000256" key="1">
    <source>
        <dbReference type="ARBA" id="ARBA00022723"/>
    </source>
</evidence>
<dbReference type="GO" id="GO:0016829">
    <property type="term" value="F:lyase activity"/>
    <property type="evidence" value="ECO:0007669"/>
    <property type="project" value="UniProtKB-KW"/>
</dbReference>
<keyword evidence="1" id="KW-0479">Metal-binding</keyword>
<proteinExistence type="predicted"/>
<evidence type="ECO:0000259" key="5">
    <source>
        <dbReference type="Pfam" id="PF01095"/>
    </source>
</evidence>
<dbReference type="GO" id="GO:0046872">
    <property type="term" value="F:metal ion binding"/>
    <property type="evidence" value="ECO:0007669"/>
    <property type="project" value="UniProtKB-KW"/>
</dbReference>
<keyword evidence="4" id="KW-0732">Signal</keyword>
<dbReference type="InterPro" id="IPR052063">
    <property type="entry name" value="Polysaccharide_Lyase_1"/>
</dbReference>
<organism evidence="6 7">
    <name type="scientific">Segatella salivae</name>
    <dbReference type="NCBI Taxonomy" id="228604"/>
    <lineage>
        <taxon>Bacteria</taxon>
        <taxon>Pseudomonadati</taxon>
        <taxon>Bacteroidota</taxon>
        <taxon>Bacteroidia</taxon>
        <taxon>Bacteroidales</taxon>
        <taxon>Prevotellaceae</taxon>
        <taxon>Segatella</taxon>
    </lineage>
</organism>
<feature type="chain" id="PRO_5043509638" evidence="4">
    <location>
        <begin position="28"/>
        <end position="1471"/>
    </location>
</feature>
<dbReference type="GO" id="GO:0042545">
    <property type="term" value="P:cell wall modification"/>
    <property type="evidence" value="ECO:0007669"/>
    <property type="project" value="InterPro"/>
</dbReference>
<protein>
    <submittedName>
        <fullName evidence="6">Pectate lyase</fullName>
    </submittedName>
</protein>
<keyword evidence="3" id="KW-0325">Glycoprotein</keyword>
<dbReference type="InterPro" id="IPR000070">
    <property type="entry name" value="Pectinesterase_cat"/>
</dbReference>
<comment type="caution">
    <text evidence="6">The sequence shown here is derived from an EMBL/GenBank/DDBJ whole genome shotgun (WGS) entry which is preliminary data.</text>
</comment>
<keyword evidence="6" id="KW-0456">Lyase</keyword>
<feature type="signal peptide" evidence="4">
    <location>
        <begin position="1"/>
        <end position="27"/>
    </location>
</feature>
<evidence type="ECO:0000256" key="3">
    <source>
        <dbReference type="ARBA" id="ARBA00023180"/>
    </source>
</evidence>